<dbReference type="PANTHER" id="PTHR35317:SF40">
    <property type="entry name" value="CCHC-TYPE DOMAIN-CONTAINING PROTEIN"/>
    <property type="match status" value="1"/>
</dbReference>
<gene>
    <name evidence="3" type="ORF">PM001_LOCUS5129</name>
</gene>
<feature type="domain" description="Retrovirus-related Pol polyprotein from transposon TNT 1-94-like beta-barrel" evidence="2">
    <location>
        <begin position="257"/>
        <end position="340"/>
    </location>
</feature>
<dbReference type="EMBL" id="CAKLBY020000042">
    <property type="protein sequence ID" value="CAK7915188.1"/>
    <property type="molecule type" value="Genomic_DNA"/>
</dbReference>
<dbReference type="PANTHER" id="PTHR35317">
    <property type="entry name" value="OS04G0629600 PROTEIN"/>
    <property type="match status" value="1"/>
</dbReference>
<dbReference type="Pfam" id="PF22936">
    <property type="entry name" value="Pol_BBD"/>
    <property type="match status" value="1"/>
</dbReference>
<feature type="region of interest" description="Disordered" evidence="1">
    <location>
        <begin position="200"/>
        <end position="224"/>
    </location>
</feature>
<name>A0AAV1TG73_9STRA</name>
<organism evidence="3 4">
    <name type="scientific">Peronospora matthiolae</name>
    <dbReference type="NCBI Taxonomy" id="2874970"/>
    <lineage>
        <taxon>Eukaryota</taxon>
        <taxon>Sar</taxon>
        <taxon>Stramenopiles</taxon>
        <taxon>Oomycota</taxon>
        <taxon>Peronosporomycetes</taxon>
        <taxon>Peronosporales</taxon>
        <taxon>Peronosporaceae</taxon>
        <taxon>Peronospora</taxon>
    </lineage>
</organism>
<sequence>MSSAHDATTKISIDKFDGDNYATWSRYMRGVFLTKSTWHVVNRETSPTYADDRAMNDYVKANNIAFGLMLLHMDADYHHIVDDCEEAWVAWARLKTLYGGSQKAGRIYLKRQLFSMEMAEGGNVMHHCNEVLNISAKLSSIGAKMEDEDVAICFVAQPPQELRERRSQLGDEQRGTAIARRLYILRKIGHTAERCWTKQKDENQGGARRGGNNARGSGTNNVQWRTNSNYDDNYDRVALAVSLEARLSTGKNMPGMWAVNSGATHHICDDKAKFASLNEREEGELSVSDGSKAAIKGVGTIMERVVLPNGDERDIEIKDALFVPSMSKNLLSVPQINKGGRFQVVFDGSKIIEGYRYNPNLARSSYEIVFTSVITSEMIRRVG</sequence>
<dbReference type="Pfam" id="PF14223">
    <property type="entry name" value="Retrotran_gag_2"/>
    <property type="match status" value="1"/>
</dbReference>
<evidence type="ECO:0000256" key="1">
    <source>
        <dbReference type="SAM" id="MobiDB-lite"/>
    </source>
</evidence>
<evidence type="ECO:0000259" key="2">
    <source>
        <dbReference type="Pfam" id="PF22936"/>
    </source>
</evidence>
<feature type="compositionally biased region" description="Low complexity" evidence="1">
    <location>
        <begin position="204"/>
        <end position="221"/>
    </location>
</feature>
<evidence type="ECO:0000313" key="4">
    <source>
        <dbReference type="Proteomes" id="UP001162060"/>
    </source>
</evidence>
<protein>
    <recommendedName>
        <fullName evidence="2">Retrovirus-related Pol polyprotein from transposon TNT 1-94-like beta-barrel domain-containing protein</fullName>
    </recommendedName>
</protein>
<dbReference type="InterPro" id="IPR054722">
    <property type="entry name" value="PolX-like_BBD"/>
</dbReference>
<dbReference type="Proteomes" id="UP001162060">
    <property type="component" value="Unassembled WGS sequence"/>
</dbReference>
<proteinExistence type="predicted"/>
<dbReference type="AlphaFoldDB" id="A0AAV1TG73"/>
<accession>A0AAV1TG73</accession>
<reference evidence="3" key="1">
    <citation type="submission" date="2024-01" db="EMBL/GenBank/DDBJ databases">
        <authorList>
            <person name="Webb A."/>
        </authorList>
    </citation>
    <scope>NUCLEOTIDE SEQUENCE</scope>
    <source>
        <strain evidence="3">Pm1</strain>
    </source>
</reference>
<evidence type="ECO:0000313" key="3">
    <source>
        <dbReference type="EMBL" id="CAK7915188.1"/>
    </source>
</evidence>
<comment type="caution">
    <text evidence="3">The sequence shown here is derived from an EMBL/GenBank/DDBJ whole genome shotgun (WGS) entry which is preliminary data.</text>
</comment>